<organism evidence="1 2">
    <name type="scientific">Bipolaris oryzae ATCC 44560</name>
    <dbReference type="NCBI Taxonomy" id="930090"/>
    <lineage>
        <taxon>Eukaryota</taxon>
        <taxon>Fungi</taxon>
        <taxon>Dikarya</taxon>
        <taxon>Ascomycota</taxon>
        <taxon>Pezizomycotina</taxon>
        <taxon>Dothideomycetes</taxon>
        <taxon>Pleosporomycetidae</taxon>
        <taxon>Pleosporales</taxon>
        <taxon>Pleosporineae</taxon>
        <taxon>Pleosporaceae</taxon>
        <taxon>Bipolaris</taxon>
    </lineage>
</organism>
<dbReference type="AlphaFoldDB" id="W6ZMQ1"/>
<name>W6ZMQ1_COCMI</name>
<dbReference type="GeneID" id="19125502"/>
<accession>W6ZMQ1</accession>
<protein>
    <submittedName>
        <fullName evidence="1">Uncharacterized protein</fullName>
    </submittedName>
</protein>
<evidence type="ECO:0000313" key="2">
    <source>
        <dbReference type="Proteomes" id="UP000054032"/>
    </source>
</evidence>
<dbReference type="KEGG" id="bor:COCMIDRAFT_79566"/>
<reference evidence="1 2" key="1">
    <citation type="journal article" date="2013" name="PLoS Genet.">
        <title>Comparative genome structure, secondary metabolite, and effector coding capacity across Cochliobolus pathogens.</title>
        <authorList>
            <person name="Condon B.J."/>
            <person name="Leng Y."/>
            <person name="Wu D."/>
            <person name="Bushley K.E."/>
            <person name="Ohm R.A."/>
            <person name="Otillar R."/>
            <person name="Martin J."/>
            <person name="Schackwitz W."/>
            <person name="Grimwood J."/>
            <person name="MohdZainudin N."/>
            <person name="Xue C."/>
            <person name="Wang R."/>
            <person name="Manning V.A."/>
            <person name="Dhillon B."/>
            <person name="Tu Z.J."/>
            <person name="Steffenson B.J."/>
            <person name="Salamov A."/>
            <person name="Sun H."/>
            <person name="Lowry S."/>
            <person name="LaButti K."/>
            <person name="Han J."/>
            <person name="Copeland A."/>
            <person name="Lindquist E."/>
            <person name="Barry K."/>
            <person name="Schmutz J."/>
            <person name="Baker S.E."/>
            <person name="Ciuffetti L.M."/>
            <person name="Grigoriev I.V."/>
            <person name="Zhong S."/>
            <person name="Turgeon B.G."/>
        </authorList>
    </citation>
    <scope>NUCLEOTIDE SEQUENCE [LARGE SCALE GENOMIC DNA]</scope>
    <source>
        <strain evidence="1 2">ATCC 44560</strain>
    </source>
</reference>
<dbReference type="RefSeq" id="XP_007682196.1">
    <property type="nucleotide sequence ID" value="XM_007684006.1"/>
</dbReference>
<gene>
    <name evidence="1" type="ORF">COCMIDRAFT_79566</name>
</gene>
<dbReference type="Proteomes" id="UP000054032">
    <property type="component" value="Unassembled WGS sequence"/>
</dbReference>
<proteinExistence type="predicted"/>
<dbReference type="HOGENOM" id="CLU_2885438_0_0_1"/>
<evidence type="ECO:0000313" key="1">
    <source>
        <dbReference type="EMBL" id="EUC51258.1"/>
    </source>
</evidence>
<sequence length="63" mass="7470">MSSLKHRRRLNTNAVIAVHYQPTAVLVFSRFTAPHAWRISCQAFYLRSFHFHSHTTMATLLRW</sequence>
<dbReference type="EMBL" id="KI963918">
    <property type="protein sequence ID" value="EUC51258.1"/>
    <property type="molecule type" value="Genomic_DNA"/>
</dbReference>
<keyword evidence="2" id="KW-1185">Reference proteome</keyword>